<keyword evidence="3" id="KW-1185">Reference proteome</keyword>
<evidence type="ECO:0008006" key="4">
    <source>
        <dbReference type="Google" id="ProtNLM"/>
    </source>
</evidence>
<reference evidence="2" key="1">
    <citation type="submission" date="2023-02" db="EMBL/GenBank/DDBJ databases">
        <title>Genome of toxic invasive species Heracleum sosnowskyi carries increased number of genes despite the absence of recent whole-genome duplications.</title>
        <authorList>
            <person name="Schelkunov M."/>
            <person name="Shtratnikova V."/>
            <person name="Makarenko M."/>
            <person name="Klepikova A."/>
            <person name="Omelchenko D."/>
            <person name="Novikova G."/>
            <person name="Obukhova E."/>
            <person name="Bogdanov V."/>
            <person name="Penin A."/>
            <person name="Logacheva M."/>
        </authorList>
    </citation>
    <scope>NUCLEOTIDE SEQUENCE</scope>
    <source>
        <strain evidence="2">Hsosn_3</strain>
        <tissue evidence="2">Leaf</tissue>
    </source>
</reference>
<dbReference type="EMBL" id="JAUIZM010000002">
    <property type="protein sequence ID" value="KAK1395531.1"/>
    <property type="molecule type" value="Genomic_DNA"/>
</dbReference>
<proteinExistence type="predicted"/>
<dbReference type="Proteomes" id="UP001237642">
    <property type="component" value="Unassembled WGS sequence"/>
</dbReference>
<accession>A0AAD8J3D6</accession>
<protein>
    <recommendedName>
        <fullName evidence="4">Gag protein</fullName>
    </recommendedName>
</protein>
<dbReference type="PANTHER" id="PTHR34222">
    <property type="entry name" value="GAG_PRE-INTEGRS DOMAIN-CONTAINING PROTEIN"/>
    <property type="match status" value="1"/>
</dbReference>
<name>A0AAD8J3D6_9APIA</name>
<evidence type="ECO:0000313" key="3">
    <source>
        <dbReference type="Proteomes" id="UP001237642"/>
    </source>
</evidence>
<feature type="compositionally biased region" description="Polar residues" evidence="1">
    <location>
        <begin position="117"/>
        <end position="132"/>
    </location>
</feature>
<organism evidence="2 3">
    <name type="scientific">Heracleum sosnowskyi</name>
    <dbReference type="NCBI Taxonomy" id="360622"/>
    <lineage>
        <taxon>Eukaryota</taxon>
        <taxon>Viridiplantae</taxon>
        <taxon>Streptophyta</taxon>
        <taxon>Embryophyta</taxon>
        <taxon>Tracheophyta</taxon>
        <taxon>Spermatophyta</taxon>
        <taxon>Magnoliopsida</taxon>
        <taxon>eudicotyledons</taxon>
        <taxon>Gunneridae</taxon>
        <taxon>Pentapetalae</taxon>
        <taxon>asterids</taxon>
        <taxon>campanulids</taxon>
        <taxon>Apiales</taxon>
        <taxon>Apiaceae</taxon>
        <taxon>Apioideae</taxon>
        <taxon>apioid superclade</taxon>
        <taxon>Tordylieae</taxon>
        <taxon>Tordyliinae</taxon>
        <taxon>Heracleum</taxon>
    </lineage>
</organism>
<feature type="region of interest" description="Disordered" evidence="1">
    <location>
        <begin position="74"/>
        <end position="132"/>
    </location>
</feature>
<gene>
    <name evidence="2" type="ORF">POM88_005394</name>
</gene>
<comment type="caution">
    <text evidence="2">The sequence shown here is derived from an EMBL/GenBank/DDBJ whole genome shotgun (WGS) entry which is preliminary data.</text>
</comment>
<reference evidence="2" key="2">
    <citation type="submission" date="2023-05" db="EMBL/GenBank/DDBJ databases">
        <authorList>
            <person name="Schelkunov M.I."/>
        </authorList>
    </citation>
    <scope>NUCLEOTIDE SEQUENCE</scope>
    <source>
        <strain evidence="2">Hsosn_3</strain>
        <tissue evidence="2">Leaf</tissue>
    </source>
</reference>
<evidence type="ECO:0000313" key="2">
    <source>
        <dbReference type="EMBL" id="KAK1395531.1"/>
    </source>
</evidence>
<sequence length="132" mass="14433">MDPFPAINKAYALVTQEERHHTIVRSRDDKTESEAMTFATQALRSTAPKAYQRASCTYCGRLGHKYEVCYQRVGYPEGGTRGRGRGRQSFRGRGGGNNGRINLTSTTANKAAAPRNDGNTTEGSNVAYTSLP</sequence>
<dbReference type="AlphaFoldDB" id="A0AAD8J3D6"/>
<dbReference type="PANTHER" id="PTHR34222:SF28">
    <property type="entry name" value="CCHC-TYPE DOMAIN-CONTAINING PROTEIN"/>
    <property type="match status" value="1"/>
</dbReference>
<evidence type="ECO:0000256" key="1">
    <source>
        <dbReference type="SAM" id="MobiDB-lite"/>
    </source>
</evidence>